<dbReference type="PANTHER" id="PTHR44591">
    <property type="entry name" value="STRESS RESPONSE REGULATOR PROTEIN 1"/>
    <property type="match status" value="1"/>
</dbReference>
<dbReference type="SUPFAM" id="SSF52172">
    <property type="entry name" value="CheY-like"/>
    <property type="match status" value="1"/>
</dbReference>
<dbReference type="PROSITE" id="PS50110">
    <property type="entry name" value="RESPONSE_REGULATORY"/>
    <property type="match status" value="1"/>
</dbReference>
<dbReference type="GO" id="GO:0000160">
    <property type="term" value="P:phosphorelay signal transduction system"/>
    <property type="evidence" value="ECO:0007669"/>
    <property type="project" value="InterPro"/>
</dbReference>
<dbReference type="CDD" id="cd17574">
    <property type="entry name" value="REC_OmpR"/>
    <property type="match status" value="1"/>
</dbReference>
<proteinExistence type="predicted"/>
<dbReference type="SMART" id="SM00448">
    <property type="entry name" value="REC"/>
    <property type="match status" value="1"/>
</dbReference>
<evidence type="ECO:0000313" key="4">
    <source>
        <dbReference type="EMBL" id="OGD29787.1"/>
    </source>
</evidence>
<evidence type="ECO:0000256" key="2">
    <source>
        <dbReference type="PROSITE-ProRule" id="PRU00169"/>
    </source>
</evidence>
<dbReference type="InterPro" id="IPR001789">
    <property type="entry name" value="Sig_transdc_resp-reg_receiver"/>
</dbReference>
<keyword evidence="1 2" id="KW-0597">Phosphoprotein</keyword>
<organism evidence="4 5">
    <name type="scientific">Candidatus Azambacteria bacterium RIFCSPHIGHO2_02_46_12</name>
    <dbReference type="NCBI Taxonomy" id="1797295"/>
    <lineage>
        <taxon>Bacteria</taxon>
        <taxon>Candidatus Azamiibacteriota</taxon>
    </lineage>
</organism>
<protein>
    <recommendedName>
        <fullName evidence="3">Response regulatory domain-containing protein</fullName>
    </recommendedName>
</protein>
<sequence>MNTPKILLVEDEQNLVKALDIVFNKAGFEVTASFDGVDALDKLKQTNPDIILLDVLMPRMNGFIFLEKIKQDKNLKNIPVIIFSNYTTTEYVKKGLSLGAVDFIGKTSITLNELINKINGHLKNRIERQ</sequence>
<dbReference type="Pfam" id="PF00072">
    <property type="entry name" value="Response_reg"/>
    <property type="match status" value="1"/>
</dbReference>
<dbReference type="PANTHER" id="PTHR44591:SF3">
    <property type="entry name" value="RESPONSE REGULATORY DOMAIN-CONTAINING PROTEIN"/>
    <property type="match status" value="1"/>
</dbReference>
<dbReference type="Proteomes" id="UP000179184">
    <property type="component" value="Unassembled WGS sequence"/>
</dbReference>
<dbReference type="InterPro" id="IPR050595">
    <property type="entry name" value="Bact_response_regulator"/>
</dbReference>
<accession>A0A1F5BGR4</accession>
<feature type="domain" description="Response regulatory" evidence="3">
    <location>
        <begin position="5"/>
        <end position="121"/>
    </location>
</feature>
<comment type="caution">
    <text evidence="4">The sequence shown here is derived from an EMBL/GenBank/DDBJ whole genome shotgun (WGS) entry which is preliminary data.</text>
</comment>
<reference evidence="4 5" key="1">
    <citation type="journal article" date="2016" name="Nat. Commun.">
        <title>Thousands of microbial genomes shed light on interconnected biogeochemical processes in an aquifer system.</title>
        <authorList>
            <person name="Anantharaman K."/>
            <person name="Brown C.T."/>
            <person name="Hug L.A."/>
            <person name="Sharon I."/>
            <person name="Castelle C.J."/>
            <person name="Probst A.J."/>
            <person name="Thomas B.C."/>
            <person name="Singh A."/>
            <person name="Wilkins M.J."/>
            <person name="Karaoz U."/>
            <person name="Brodie E.L."/>
            <person name="Williams K.H."/>
            <person name="Hubbard S.S."/>
            <person name="Banfield J.F."/>
        </authorList>
    </citation>
    <scope>NUCLEOTIDE SEQUENCE [LARGE SCALE GENOMIC DNA]</scope>
</reference>
<feature type="modified residue" description="4-aspartylphosphate" evidence="2">
    <location>
        <position position="54"/>
    </location>
</feature>
<dbReference type="EMBL" id="MEYN01000040">
    <property type="protein sequence ID" value="OGD29787.1"/>
    <property type="molecule type" value="Genomic_DNA"/>
</dbReference>
<evidence type="ECO:0000259" key="3">
    <source>
        <dbReference type="PROSITE" id="PS50110"/>
    </source>
</evidence>
<dbReference type="AlphaFoldDB" id="A0A1F5BGR4"/>
<evidence type="ECO:0000256" key="1">
    <source>
        <dbReference type="ARBA" id="ARBA00022553"/>
    </source>
</evidence>
<name>A0A1F5BGR4_9BACT</name>
<dbReference type="InterPro" id="IPR011006">
    <property type="entry name" value="CheY-like_superfamily"/>
</dbReference>
<evidence type="ECO:0000313" key="5">
    <source>
        <dbReference type="Proteomes" id="UP000179184"/>
    </source>
</evidence>
<gene>
    <name evidence="4" type="ORF">A2W60_00310</name>
</gene>
<dbReference type="Gene3D" id="3.40.50.2300">
    <property type="match status" value="1"/>
</dbReference>